<dbReference type="OrthoDB" id="118609at2"/>
<dbReference type="InterPro" id="IPR009593">
    <property type="entry name" value="DUF1203"/>
</dbReference>
<organism evidence="1 2">
    <name type="scientific">Roseovarius albus</name>
    <dbReference type="NCBI Taxonomy" id="1247867"/>
    <lineage>
        <taxon>Bacteria</taxon>
        <taxon>Pseudomonadati</taxon>
        <taxon>Pseudomonadota</taxon>
        <taxon>Alphaproteobacteria</taxon>
        <taxon>Rhodobacterales</taxon>
        <taxon>Roseobacteraceae</taxon>
        <taxon>Roseovarius</taxon>
    </lineage>
</organism>
<keyword evidence="2" id="KW-1185">Reference proteome</keyword>
<accession>A0A1X7A2A3</accession>
<protein>
    <recommendedName>
        <fullName evidence="3">DUF1203 domain-containing protein</fullName>
    </recommendedName>
</protein>
<proteinExistence type="predicted"/>
<sequence>MKIQFVGLPTNTVRAAKVLGQDAYGLPFDHATSDGDAWPCRHCLGETPHGEEYLTLAWRPFEGVNAYTETGPLFLCAEDCEPYPPSETAPNILRSPQYLVRGYTADERILYGTGQVVETPKIADYARNLLENSQIAFVDVRSASNNCYQCRIERA</sequence>
<name>A0A1X7A2A3_9RHOB</name>
<dbReference type="Pfam" id="PF06718">
    <property type="entry name" value="DUF1203"/>
    <property type="match status" value="1"/>
</dbReference>
<gene>
    <name evidence="1" type="ORF">ROA7450_03539</name>
</gene>
<dbReference type="EMBL" id="FWFX01000013">
    <property type="protein sequence ID" value="SLN66500.1"/>
    <property type="molecule type" value="Genomic_DNA"/>
</dbReference>
<evidence type="ECO:0000313" key="1">
    <source>
        <dbReference type="EMBL" id="SLN66500.1"/>
    </source>
</evidence>
<reference evidence="1 2" key="1">
    <citation type="submission" date="2017-03" db="EMBL/GenBank/DDBJ databases">
        <authorList>
            <person name="Afonso C.L."/>
            <person name="Miller P.J."/>
            <person name="Scott M.A."/>
            <person name="Spackman E."/>
            <person name="Goraichik I."/>
            <person name="Dimitrov K.M."/>
            <person name="Suarez D.L."/>
            <person name="Swayne D.E."/>
        </authorList>
    </citation>
    <scope>NUCLEOTIDE SEQUENCE [LARGE SCALE GENOMIC DNA]</scope>
    <source>
        <strain evidence="1 2">CECT 7450</strain>
    </source>
</reference>
<evidence type="ECO:0000313" key="2">
    <source>
        <dbReference type="Proteomes" id="UP000193061"/>
    </source>
</evidence>
<dbReference type="AlphaFoldDB" id="A0A1X7A2A3"/>
<dbReference type="RefSeq" id="WP_085807200.1">
    <property type="nucleotide sequence ID" value="NZ_FWFX01000013.1"/>
</dbReference>
<evidence type="ECO:0008006" key="3">
    <source>
        <dbReference type="Google" id="ProtNLM"/>
    </source>
</evidence>
<dbReference type="Proteomes" id="UP000193061">
    <property type="component" value="Unassembled WGS sequence"/>
</dbReference>
<dbReference type="PIRSF" id="PIRSF034110">
    <property type="entry name" value="DUF1203"/>
    <property type="match status" value="1"/>
</dbReference>